<dbReference type="PANTHER" id="PTHR45725:SF1">
    <property type="entry name" value="DISHEVELLED ASSOCIATED ACTIVATOR OF MORPHOGENESIS, ISOFORM D"/>
    <property type="match status" value="1"/>
</dbReference>
<feature type="compositionally biased region" description="Low complexity" evidence="1">
    <location>
        <begin position="801"/>
        <end position="817"/>
    </location>
</feature>
<reference evidence="2 3" key="1">
    <citation type="submission" date="2017-03" db="EMBL/GenBank/DDBJ databases">
        <authorList>
            <person name="Afonso C.L."/>
            <person name="Miller P.J."/>
            <person name="Scott M.A."/>
            <person name="Spackman E."/>
            <person name="Goraichik I."/>
            <person name="Dimitrov K.M."/>
            <person name="Suarez D.L."/>
            <person name="Swayne D.E."/>
        </authorList>
    </citation>
    <scope>NUCLEOTIDE SEQUENCE [LARGE SCALE GENOMIC DNA]</scope>
    <source>
        <strain evidence="2">SB41UT1</strain>
    </source>
</reference>
<feature type="region of interest" description="Disordered" evidence="1">
    <location>
        <begin position="834"/>
        <end position="913"/>
    </location>
</feature>
<evidence type="ECO:0000313" key="3">
    <source>
        <dbReference type="Proteomes" id="UP000196573"/>
    </source>
</evidence>
<feature type="region of interest" description="Disordered" evidence="1">
    <location>
        <begin position="791"/>
        <end position="820"/>
    </location>
</feature>
<feature type="compositionally biased region" description="Low complexity" evidence="1">
    <location>
        <begin position="747"/>
        <end position="759"/>
    </location>
</feature>
<feature type="region of interest" description="Disordered" evidence="1">
    <location>
        <begin position="1535"/>
        <end position="1609"/>
    </location>
</feature>
<feature type="compositionally biased region" description="Low complexity" evidence="1">
    <location>
        <begin position="840"/>
        <end position="849"/>
    </location>
</feature>
<evidence type="ECO:0000256" key="1">
    <source>
        <dbReference type="SAM" id="MobiDB-lite"/>
    </source>
</evidence>
<dbReference type="RefSeq" id="WP_165767223.1">
    <property type="nucleotide sequence ID" value="NZ_CBCSCN010000002.1"/>
</dbReference>
<dbReference type="EMBL" id="FWPT01000004">
    <property type="protein sequence ID" value="SMA46433.1"/>
    <property type="molecule type" value="Genomic_DNA"/>
</dbReference>
<protein>
    <submittedName>
        <fullName evidence="2">Uncharacterized protein</fullName>
    </submittedName>
</protein>
<feature type="compositionally biased region" description="Pro residues" evidence="1">
    <location>
        <begin position="886"/>
        <end position="911"/>
    </location>
</feature>
<feature type="compositionally biased region" description="Polar residues" evidence="1">
    <location>
        <begin position="1586"/>
        <end position="1602"/>
    </location>
</feature>
<feature type="compositionally biased region" description="Acidic residues" evidence="1">
    <location>
        <begin position="1565"/>
        <end position="1578"/>
    </location>
</feature>
<feature type="region of interest" description="Disordered" evidence="1">
    <location>
        <begin position="1387"/>
        <end position="1406"/>
    </location>
</feature>
<keyword evidence="3" id="KW-1185">Reference proteome</keyword>
<dbReference type="InterPro" id="IPR051425">
    <property type="entry name" value="Formin_Homology"/>
</dbReference>
<dbReference type="PANTHER" id="PTHR45725">
    <property type="entry name" value="FORMIN HOMOLOGY 2 FAMILY MEMBER"/>
    <property type="match status" value="1"/>
</dbReference>
<proteinExistence type="predicted"/>
<dbReference type="Proteomes" id="UP000196573">
    <property type="component" value="Unassembled WGS sequence"/>
</dbReference>
<feature type="region of interest" description="Disordered" evidence="1">
    <location>
        <begin position="1150"/>
        <end position="1172"/>
    </location>
</feature>
<feature type="compositionally biased region" description="Polar residues" evidence="1">
    <location>
        <begin position="876"/>
        <end position="885"/>
    </location>
</feature>
<evidence type="ECO:0000313" key="2">
    <source>
        <dbReference type="EMBL" id="SMA46433.1"/>
    </source>
</evidence>
<sequence>MRALVYRIHRLAFLLLTLITLSLESSAGKKGTPLPPGIVPLKDVLAIQSAGGAINSEQRKQCLSSLRCHVGMAVDKIESRCCRYWSWGTAEALPLFQSFIDPQEQPKSQTYNDWFSPLNSTDSDSFEEAPQLSQPYYPIIANLELDENDEPLPSRQDTVKVFPNIHKIIQQLIEGRQGVDIRLSTNNHPYNIRLRMQDTRKDLQVMLPDAGVLTIFLPNRKKGDDLLEQLEEAGFFSLLDELMHWNNAQPYQVMRNIAATSQKPSSRLRGGVSRQLSKIQTALKSPQLTMTGPQSGLISSASMQSLSQSLTTLSLADDERILTRHRNFQNVLESHSPATFQTLIDANTGTTILEYVHAKTTLRKPKYMSVAALVHSHYELMTNSTERAEGNTQSRNIFINMHKQALQHYLGIHHPIPIMQIEREELDTPQGDNTRFMTDLQASVAYNRQWNSNSSLVVEFNSSQGNTYLVLRSNPVFRALLALPGQVLAFDSAPSVENKHAPRQMTLDTDQSWRQLWELLRTYYDDDNGAILVNIAVVHDYGSFHGTIPTIQVIQSKRQSSLSTLEKISDRPVPFVYPKQFAEPSDVQNARKLAAFIEPKLLELEKELIEFEGSHHDSLAQQDDECRTNPELVSQCVQQINKVAAEFDKKKNAISRLKICRAELLAVTKKKTVSQTADHLLTFPPADKYWPDILSYAQTLHAPATANPFTDRAQKLQLDFALHTLKNLQVVDEVPIYDEIEELRTETISSPTSLSSISPSPAPELPIRNTDQEKEEHHAKMQQVIAALEDMDFPPQPSPSSSPQQSPKLSPHSSSPSRELISDPLDLIQEQTSEPPLAVSSISPISSPLPIKPPRRKKQKNDNKPDSPVQVDSPIPQVNDTEQPTTPAPAPPPPPPPSGPGGPPPPPPPPAVIMVKTPLEKVGEVYSQWQKNQEDAKISANLGILFSQAWSTAKNRPQLQQRYYTYLLARLSDETISGSTAIKYLRRLITVLRVSATLTAHQVSSLYTRFLQLPSIAGKAVVFNDLLNLVMAKKRPADEVVGFLEEVARKDRYSGTTLSLIEMNLIELWLNARDSLTTLSPGQWIENIKQHNPARLHNLQPYYQWLGELENTHEPEHKAASQQVDLLRSLLGLHRPASLLLSQIISHQVLQQQPNEGGPEASGDEKDQHKKALMKSIARRSQLRPVKAGLAQLIATLEKEFEALSTDNPPSPEEMINKLQTQVGEALFSNNPPVLPPLPDEDIPEELTAGQLYYLELEQELVQQLKALFLNCALYADKANHHSVAAEYMAMVAQLHTAQLEQQSFTSSKWEQLQLTFLHQIIELQATTRELQQIQEITTQQIKLLPARGEDPLAEKLAQALENQDWDNFITVLESTEKVATGHKLRRVTRKEVSGSESPGHFQMPTLRKTNPAVRQQEITPEEHLMFTIREQSHHRSVTFSEEEIAELTTWVLEQKPDRGRVSSEVSNRAQRKINITHYTRMVNQPAMQDVLSASERDKLISDAQEQKITIADFNGFLQQYIVNKLAQLMQNMSTSPPTAAMDIDPLAQDDSDPENKENPITTGEDTESGESEEDEEWGIAPMETNKISTVQEDSGSSSESYGTPEEGD</sequence>
<name>A0A1X7AJD5_9GAMM</name>
<organism evidence="2 3">
    <name type="scientific">Parendozoicomonas haliclonae</name>
    <dbReference type="NCBI Taxonomy" id="1960125"/>
    <lineage>
        <taxon>Bacteria</taxon>
        <taxon>Pseudomonadati</taxon>
        <taxon>Pseudomonadota</taxon>
        <taxon>Gammaproteobacteria</taxon>
        <taxon>Oceanospirillales</taxon>
        <taxon>Endozoicomonadaceae</taxon>
        <taxon>Parendozoicomonas</taxon>
    </lineage>
</organism>
<feature type="region of interest" description="Disordered" evidence="1">
    <location>
        <begin position="747"/>
        <end position="767"/>
    </location>
</feature>
<gene>
    <name evidence="2" type="ORF">EHSB41UT_02172</name>
</gene>
<accession>A0A1X7AJD5</accession>